<dbReference type="Proteomes" id="UP000708208">
    <property type="component" value="Unassembled WGS sequence"/>
</dbReference>
<dbReference type="AlphaFoldDB" id="A0A8J2P4V5"/>
<keyword evidence="2" id="KW-1185">Reference proteome</keyword>
<proteinExistence type="predicted"/>
<name>A0A8J2P4V5_9HEXA</name>
<dbReference type="EMBL" id="CAJVCH010204776">
    <property type="protein sequence ID" value="CAG7731029.1"/>
    <property type="molecule type" value="Genomic_DNA"/>
</dbReference>
<protein>
    <submittedName>
        <fullName evidence="1">Uncharacterized protein</fullName>
    </submittedName>
</protein>
<accession>A0A8J2P4V5</accession>
<evidence type="ECO:0000313" key="1">
    <source>
        <dbReference type="EMBL" id="CAG7731029.1"/>
    </source>
</evidence>
<organism evidence="1 2">
    <name type="scientific">Allacma fusca</name>
    <dbReference type="NCBI Taxonomy" id="39272"/>
    <lineage>
        <taxon>Eukaryota</taxon>
        <taxon>Metazoa</taxon>
        <taxon>Ecdysozoa</taxon>
        <taxon>Arthropoda</taxon>
        <taxon>Hexapoda</taxon>
        <taxon>Collembola</taxon>
        <taxon>Symphypleona</taxon>
        <taxon>Sminthuridae</taxon>
        <taxon>Allacma</taxon>
    </lineage>
</organism>
<reference evidence="1" key="1">
    <citation type="submission" date="2021-06" db="EMBL/GenBank/DDBJ databases">
        <authorList>
            <person name="Hodson N. C."/>
            <person name="Mongue J. A."/>
            <person name="Jaron S. K."/>
        </authorList>
    </citation>
    <scope>NUCLEOTIDE SEQUENCE</scope>
</reference>
<comment type="caution">
    <text evidence="1">The sequence shown here is derived from an EMBL/GenBank/DDBJ whole genome shotgun (WGS) entry which is preliminary data.</text>
</comment>
<evidence type="ECO:0000313" key="2">
    <source>
        <dbReference type="Proteomes" id="UP000708208"/>
    </source>
</evidence>
<sequence length="91" mass="10445">MPALTLPLRPLRPAREFSTRSVSYPALQPIILSRALYLGFLLKARYVIEGPIFIKILVRCRSPCRLNQILYIGSSLDLDRRLNLDHPLKNT</sequence>
<gene>
    <name evidence="1" type="ORF">AFUS01_LOCUS19639</name>
</gene>